<dbReference type="Pfam" id="PF02592">
    <property type="entry name" value="Vut_1"/>
    <property type="match status" value="1"/>
</dbReference>
<evidence type="ECO:0000256" key="1">
    <source>
        <dbReference type="SAM" id="MobiDB-lite"/>
    </source>
</evidence>
<evidence type="ECO:0000313" key="4">
    <source>
        <dbReference type="Proteomes" id="UP000287830"/>
    </source>
</evidence>
<evidence type="ECO:0000256" key="2">
    <source>
        <dbReference type="SAM" id="Phobius"/>
    </source>
</evidence>
<evidence type="ECO:0000313" key="3">
    <source>
        <dbReference type="EMBL" id="GCD35644.1"/>
    </source>
</evidence>
<dbReference type="EMBL" id="BHZC01000001">
    <property type="protein sequence ID" value="GCD35644.1"/>
    <property type="molecule type" value="Genomic_DNA"/>
</dbReference>
<gene>
    <name evidence="3" type="ORF">OEIGOIKO_03390</name>
</gene>
<feature type="transmembrane region" description="Helical" evidence="2">
    <location>
        <begin position="70"/>
        <end position="87"/>
    </location>
</feature>
<reference evidence="3 4" key="1">
    <citation type="submission" date="2018-11" db="EMBL/GenBank/DDBJ databases">
        <title>Whole genome sequence of Streptomyces chrestomyceticus NBRC 13444(T).</title>
        <authorList>
            <person name="Komaki H."/>
            <person name="Tamura T."/>
        </authorList>
    </citation>
    <scope>NUCLEOTIDE SEQUENCE [LARGE SCALE GENOMIC DNA]</scope>
    <source>
        <strain evidence="3 4">NBRC 13444</strain>
    </source>
</reference>
<dbReference type="AlphaFoldDB" id="A0A7U9KUK1"/>
<feature type="compositionally biased region" description="Polar residues" evidence="1">
    <location>
        <begin position="184"/>
        <end position="193"/>
    </location>
</feature>
<sequence length="193" mass="19288">MTARTPIRRAARYSGWLCGYAAALLAANILTASFGMVPVGFGQRATAGTLLAGVALMIRNVLQDQLGRTGVVAAVLAGSLLSALIAAPGLALASAAAVAVAELADMALYTPLRRHGWARAVLPATTLGALLDSVVFLSLAGLPVWAAVPGQVIGKGWAIAVPVLLALLGRTPACASGRSGHGAQCTTGSPGDP</sequence>
<keyword evidence="2" id="KW-0812">Transmembrane</keyword>
<dbReference type="InterPro" id="IPR003744">
    <property type="entry name" value="YhhQ"/>
</dbReference>
<protein>
    <recommendedName>
        <fullName evidence="5">VUT family protein</fullName>
    </recommendedName>
</protein>
<accession>A0A7U9KUK1</accession>
<evidence type="ECO:0008006" key="5">
    <source>
        <dbReference type="Google" id="ProtNLM"/>
    </source>
</evidence>
<organism evidence="3 4">
    <name type="scientific">Streptomyces chrestomyceticus JCM 4735</name>
    <dbReference type="NCBI Taxonomy" id="1306181"/>
    <lineage>
        <taxon>Bacteria</taxon>
        <taxon>Bacillati</taxon>
        <taxon>Actinomycetota</taxon>
        <taxon>Actinomycetes</taxon>
        <taxon>Kitasatosporales</taxon>
        <taxon>Streptomycetaceae</taxon>
        <taxon>Streptomyces</taxon>
    </lineage>
</organism>
<name>A0A7U9KUK1_9ACTN</name>
<feature type="region of interest" description="Disordered" evidence="1">
    <location>
        <begin position="174"/>
        <end position="193"/>
    </location>
</feature>
<comment type="caution">
    <text evidence="3">The sequence shown here is derived from an EMBL/GenBank/DDBJ whole genome shotgun (WGS) entry which is preliminary data.</text>
</comment>
<keyword evidence="2" id="KW-1133">Transmembrane helix</keyword>
<keyword evidence="2" id="KW-0472">Membrane</keyword>
<dbReference type="Proteomes" id="UP000287830">
    <property type="component" value="Unassembled WGS sequence"/>
</dbReference>
<proteinExistence type="predicted"/>
<feature type="transmembrane region" description="Helical" evidence="2">
    <location>
        <begin position="152"/>
        <end position="169"/>
    </location>
</feature>
<feature type="transmembrane region" description="Helical" evidence="2">
    <location>
        <begin position="41"/>
        <end position="58"/>
    </location>
</feature>